<proteinExistence type="predicted"/>
<feature type="transmembrane region" description="Helical" evidence="1">
    <location>
        <begin position="52"/>
        <end position="71"/>
    </location>
</feature>
<comment type="caution">
    <text evidence="2">The sequence shown here is derived from an EMBL/GenBank/DDBJ whole genome shotgun (WGS) entry which is preliminary data.</text>
</comment>
<keyword evidence="1" id="KW-0472">Membrane</keyword>
<protein>
    <submittedName>
        <fullName evidence="2">Uncharacterized protein</fullName>
    </submittedName>
</protein>
<dbReference type="EMBL" id="BKAU01000002">
    <property type="protein sequence ID" value="GEP96363.1"/>
    <property type="molecule type" value="Genomic_DNA"/>
</dbReference>
<sequence length="102" mass="11425">MGCKQGWAMWSGKPEMLSMFEKWQLGKSAVRLFGVVTLASVILILIPRTFVAGNFIMAATILLIICLQLSVKDLKGATVELPFMLLNLVIIYLQYPLLKPLR</sequence>
<organism evidence="2 3">
    <name type="scientific">Chitinophaga cymbidii</name>
    <dbReference type="NCBI Taxonomy" id="1096750"/>
    <lineage>
        <taxon>Bacteria</taxon>
        <taxon>Pseudomonadati</taxon>
        <taxon>Bacteroidota</taxon>
        <taxon>Chitinophagia</taxon>
        <taxon>Chitinophagales</taxon>
        <taxon>Chitinophagaceae</taxon>
        <taxon>Chitinophaga</taxon>
    </lineage>
</organism>
<keyword evidence="3" id="KW-1185">Reference proteome</keyword>
<feature type="transmembrane region" description="Helical" evidence="1">
    <location>
        <begin position="78"/>
        <end position="95"/>
    </location>
</feature>
<evidence type="ECO:0000313" key="3">
    <source>
        <dbReference type="Proteomes" id="UP000321436"/>
    </source>
</evidence>
<reference evidence="2 3" key="1">
    <citation type="submission" date="2019-07" db="EMBL/GenBank/DDBJ databases">
        <title>Whole genome shotgun sequence of Chitinophaga cymbidii NBRC 109752.</title>
        <authorList>
            <person name="Hosoyama A."/>
            <person name="Uohara A."/>
            <person name="Ohji S."/>
            <person name="Ichikawa N."/>
        </authorList>
    </citation>
    <scope>NUCLEOTIDE SEQUENCE [LARGE SCALE GENOMIC DNA]</scope>
    <source>
        <strain evidence="2 3">NBRC 109752</strain>
    </source>
</reference>
<accession>A0A512RKY3</accession>
<evidence type="ECO:0000313" key="2">
    <source>
        <dbReference type="EMBL" id="GEP96363.1"/>
    </source>
</evidence>
<dbReference type="AlphaFoldDB" id="A0A512RKY3"/>
<keyword evidence="1" id="KW-0812">Transmembrane</keyword>
<name>A0A512RKY3_9BACT</name>
<dbReference type="Proteomes" id="UP000321436">
    <property type="component" value="Unassembled WGS sequence"/>
</dbReference>
<gene>
    <name evidence="2" type="ORF">CCY01nite_26230</name>
</gene>
<feature type="transmembrane region" description="Helical" evidence="1">
    <location>
        <begin position="29"/>
        <end position="46"/>
    </location>
</feature>
<evidence type="ECO:0000256" key="1">
    <source>
        <dbReference type="SAM" id="Phobius"/>
    </source>
</evidence>
<keyword evidence="1" id="KW-1133">Transmembrane helix</keyword>